<dbReference type="OrthoDB" id="5422390at2"/>
<feature type="compositionally biased region" description="Pro residues" evidence="1">
    <location>
        <begin position="221"/>
        <end position="238"/>
    </location>
</feature>
<evidence type="ECO:0008006" key="5">
    <source>
        <dbReference type="Google" id="ProtNLM"/>
    </source>
</evidence>
<sequence precursor="true">MRRHPRLARLPARLAGLVCALAALTVLAACAIEPKISDKSIVYIDNYTRRDSPEVYVSPLRSPPVPVSALMVPFEITQDMAGSQDMGEQLTRVVWQTWTRDRVFPKILYEPNLRGASTPQAVAVARRMGLDTVIVGKFTYVLSGGTRGDSGVSFTFDVIDVRNGERLWSMAEAGTMETGLVEDYILFARKNRMPTDPLSAITSTLAMDMGATMTKWNYGFVPPPPAGPNPAPPQPAPAPSGRRL</sequence>
<reference evidence="3 4" key="1">
    <citation type="submission" date="2010-08" db="EMBL/GenBank/DDBJ databases">
        <title>The draft genome of Desulfovibrio fructosovorans JJ.</title>
        <authorList>
            <consortium name="US DOE Joint Genome Institute (JGI-PGF)"/>
            <person name="Lucas S."/>
            <person name="Copeland A."/>
            <person name="Lapidus A."/>
            <person name="Cheng J.-F."/>
            <person name="Bruce D."/>
            <person name="Goodwin L."/>
            <person name="Pitluck S."/>
            <person name="Land M.L."/>
            <person name="Hauser L."/>
            <person name="Chang Y.-J."/>
            <person name="Jeffries C."/>
            <person name="Wall J.D."/>
            <person name="Stahl D.A."/>
            <person name="Arkin A.P."/>
            <person name="Dehal P."/>
            <person name="Stolyar S.M."/>
            <person name="Hazen T.C."/>
            <person name="Woyke T.J."/>
        </authorList>
    </citation>
    <scope>NUCLEOTIDE SEQUENCE [LARGE SCALE GENOMIC DNA]</scope>
    <source>
        <strain evidence="3 4">JJ</strain>
    </source>
</reference>
<dbReference type="EMBL" id="AECZ01000002">
    <property type="protein sequence ID" value="EFL52917.1"/>
    <property type="molecule type" value="Genomic_DNA"/>
</dbReference>
<comment type="caution">
    <text evidence="3">The sequence shown here is derived from an EMBL/GenBank/DDBJ whole genome shotgun (WGS) entry which is preliminary data.</text>
</comment>
<dbReference type="PROSITE" id="PS51257">
    <property type="entry name" value="PROKAR_LIPOPROTEIN"/>
    <property type="match status" value="1"/>
</dbReference>
<feature type="signal peptide" evidence="2">
    <location>
        <begin position="1"/>
        <end position="31"/>
    </location>
</feature>
<feature type="chain" id="PRO_5003148056" description="Lipoprotein" evidence="2">
    <location>
        <begin position="32"/>
        <end position="244"/>
    </location>
</feature>
<accession>E1JSE8</accession>
<keyword evidence="2" id="KW-0732">Signal</keyword>
<keyword evidence="4" id="KW-1185">Reference proteome</keyword>
<dbReference type="RefSeq" id="WP_005990851.1">
    <property type="nucleotide sequence ID" value="NZ_AECZ01000002.1"/>
</dbReference>
<dbReference type="eggNOG" id="COG1462">
    <property type="taxonomic scope" value="Bacteria"/>
</dbReference>
<protein>
    <recommendedName>
        <fullName evidence="5">Lipoprotein</fullName>
    </recommendedName>
</protein>
<evidence type="ECO:0000256" key="1">
    <source>
        <dbReference type="SAM" id="MobiDB-lite"/>
    </source>
</evidence>
<organism evidence="3 4">
    <name type="scientific">Solidesulfovibrio fructosivorans JJ]</name>
    <dbReference type="NCBI Taxonomy" id="596151"/>
    <lineage>
        <taxon>Bacteria</taxon>
        <taxon>Pseudomonadati</taxon>
        <taxon>Thermodesulfobacteriota</taxon>
        <taxon>Desulfovibrionia</taxon>
        <taxon>Desulfovibrionales</taxon>
        <taxon>Desulfovibrionaceae</taxon>
        <taxon>Solidesulfovibrio</taxon>
    </lineage>
</organism>
<gene>
    <name evidence="3" type="ORF">DesfrDRAFT_0547</name>
</gene>
<name>E1JSE8_SOLFR</name>
<dbReference type="AlphaFoldDB" id="E1JSE8"/>
<dbReference type="Proteomes" id="UP000006250">
    <property type="component" value="Unassembled WGS sequence"/>
</dbReference>
<evidence type="ECO:0000313" key="3">
    <source>
        <dbReference type="EMBL" id="EFL52917.1"/>
    </source>
</evidence>
<proteinExistence type="predicted"/>
<evidence type="ECO:0000313" key="4">
    <source>
        <dbReference type="Proteomes" id="UP000006250"/>
    </source>
</evidence>
<evidence type="ECO:0000256" key="2">
    <source>
        <dbReference type="SAM" id="SignalP"/>
    </source>
</evidence>
<feature type="region of interest" description="Disordered" evidence="1">
    <location>
        <begin position="221"/>
        <end position="244"/>
    </location>
</feature>
<dbReference type="STRING" id="596151.DesfrDRAFT_0547"/>